<comment type="catalytic activity">
    <reaction evidence="1 7">
        <text>a ribonucleoside 5'-phosphate + H2O = a ribonucleoside + phosphate</text>
        <dbReference type="Rhea" id="RHEA:12484"/>
        <dbReference type="ChEBI" id="CHEBI:15377"/>
        <dbReference type="ChEBI" id="CHEBI:18254"/>
        <dbReference type="ChEBI" id="CHEBI:43474"/>
        <dbReference type="ChEBI" id="CHEBI:58043"/>
        <dbReference type="EC" id="3.1.3.5"/>
    </reaction>
</comment>
<dbReference type="GO" id="GO:0046872">
    <property type="term" value="F:metal ion binding"/>
    <property type="evidence" value="ECO:0007669"/>
    <property type="project" value="UniProtKB-UniRule"/>
</dbReference>
<keyword evidence="5 7" id="KW-0547">Nucleotide-binding</keyword>
<keyword evidence="4 7" id="KW-0479">Metal-binding</keyword>
<dbReference type="PANTHER" id="PTHR30457">
    <property type="entry name" value="5'-NUCLEOTIDASE SURE"/>
    <property type="match status" value="1"/>
</dbReference>
<dbReference type="GO" id="GO:0008253">
    <property type="term" value="F:5'-nucleotidase activity"/>
    <property type="evidence" value="ECO:0007669"/>
    <property type="project" value="UniProtKB-UniRule"/>
</dbReference>
<protein>
    <recommendedName>
        <fullName evidence="7">5'-nucleotidase SurE</fullName>
        <ecNumber evidence="7">3.1.3.5</ecNumber>
    </recommendedName>
    <alternativeName>
        <fullName evidence="7">Nucleoside 5'-monophosphate phosphohydrolase</fullName>
    </alternativeName>
</protein>
<dbReference type="RefSeq" id="WP_195170745.1">
    <property type="nucleotide sequence ID" value="NZ_CP062983.1"/>
</dbReference>
<comment type="subcellular location">
    <subcellularLocation>
        <location evidence="7">Cytoplasm</location>
    </subcellularLocation>
</comment>
<dbReference type="InterPro" id="IPR030048">
    <property type="entry name" value="SurE"/>
</dbReference>
<name>A0A7S8E951_9CHLR</name>
<dbReference type="AlphaFoldDB" id="A0A7S8E951"/>
<evidence type="ECO:0000256" key="5">
    <source>
        <dbReference type="ARBA" id="ARBA00022741"/>
    </source>
</evidence>
<dbReference type="SUPFAM" id="SSF64167">
    <property type="entry name" value="SurE-like"/>
    <property type="match status" value="1"/>
</dbReference>
<comment type="function">
    <text evidence="7">Nucleotidase that shows phosphatase activity on nucleoside 5'-monophosphates.</text>
</comment>
<evidence type="ECO:0000256" key="2">
    <source>
        <dbReference type="ARBA" id="ARBA00011062"/>
    </source>
</evidence>
<feature type="binding site" evidence="7">
    <location>
        <position position="10"/>
    </location>
    <ligand>
        <name>a divalent metal cation</name>
        <dbReference type="ChEBI" id="CHEBI:60240"/>
    </ligand>
</feature>
<evidence type="ECO:0000256" key="7">
    <source>
        <dbReference type="HAMAP-Rule" id="MF_00060"/>
    </source>
</evidence>
<evidence type="ECO:0000256" key="6">
    <source>
        <dbReference type="ARBA" id="ARBA00022801"/>
    </source>
</evidence>
<feature type="binding site" evidence="7">
    <location>
        <position position="40"/>
    </location>
    <ligand>
        <name>a divalent metal cation</name>
        <dbReference type="ChEBI" id="CHEBI:60240"/>
    </ligand>
</feature>
<feature type="domain" description="Survival protein SurE-like phosphatase/nucleotidase" evidence="8">
    <location>
        <begin position="4"/>
        <end position="188"/>
    </location>
</feature>
<gene>
    <name evidence="7 9" type="primary">surE</name>
    <name evidence="9" type="ORF">G4Y79_23825</name>
</gene>
<keyword evidence="6 7" id="KW-0378">Hydrolase</keyword>
<accession>A0A7S8E951</accession>
<evidence type="ECO:0000313" key="9">
    <source>
        <dbReference type="EMBL" id="QPC82676.1"/>
    </source>
</evidence>
<comment type="similarity">
    <text evidence="2 7">Belongs to the SurE nucleotidase family.</text>
</comment>
<evidence type="ECO:0000313" key="10">
    <source>
        <dbReference type="Proteomes" id="UP000594468"/>
    </source>
</evidence>
<dbReference type="GO" id="GO:0000166">
    <property type="term" value="F:nucleotide binding"/>
    <property type="evidence" value="ECO:0007669"/>
    <property type="project" value="UniProtKB-KW"/>
</dbReference>
<dbReference type="KEGG" id="pmet:G4Y79_23825"/>
<dbReference type="Pfam" id="PF01975">
    <property type="entry name" value="SurE"/>
    <property type="match status" value="1"/>
</dbReference>
<dbReference type="GO" id="GO:0008254">
    <property type="term" value="F:3'-nucleotidase activity"/>
    <property type="evidence" value="ECO:0007669"/>
    <property type="project" value="TreeGrafter"/>
</dbReference>
<dbReference type="HAMAP" id="MF_00060">
    <property type="entry name" value="SurE"/>
    <property type="match status" value="1"/>
</dbReference>
<dbReference type="GO" id="GO:0004309">
    <property type="term" value="F:exopolyphosphatase activity"/>
    <property type="evidence" value="ECO:0007669"/>
    <property type="project" value="TreeGrafter"/>
</dbReference>
<evidence type="ECO:0000256" key="4">
    <source>
        <dbReference type="ARBA" id="ARBA00022723"/>
    </source>
</evidence>
<evidence type="ECO:0000256" key="1">
    <source>
        <dbReference type="ARBA" id="ARBA00000815"/>
    </source>
</evidence>
<evidence type="ECO:0000256" key="3">
    <source>
        <dbReference type="ARBA" id="ARBA00022490"/>
    </source>
</evidence>
<keyword evidence="3 7" id="KW-0963">Cytoplasm</keyword>
<dbReference type="EMBL" id="CP062983">
    <property type="protein sequence ID" value="QPC82676.1"/>
    <property type="molecule type" value="Genomic_DNA"/>
</dbReference>
<reference evidence="9 10" key="1">
    <citation type="submission" date="2020-02" db="EMBL/GenBank/DDBJ databases">
        <authorList>
            <person name="Zheng R.K."/>
            <person name="Sun C.M."/>
        </authorList>
    </citation>
    <scope>NUCLEOTIDE SEQUENCE [LARGE SCALE GENOMIC DNA]</scope>
    <source>
        <strain evidence="10">rifampicinis</strain>
    </source>
</reference>
<dbReference type="EC" id="3.1.3.5" evidence="7"/>
<dbReference type="InterPro" id="IPR036523">
    <property type="entry name" value="SurE-like_sf"/>
</dbReference>
<dbReference type="PANTHER" id="PTHR30457:SF12">
    <property type="entry name" value="5'_3'-NUCLEOTIDASE SURE"/>
    <property type="match status" value="1"/>
</dbReference>
<dbReference type="NCBIfam" id="TIGR00087">
    <property type="entry name" value="surE"/>
    <property type="match status" value="1"/>
</dbReference>
<keyword evidence="10" id="KW-1185">Reference proteome</keyword>
<dbReference type="InterPro" id="IPR002828">
    <property type="entry name" value="SurE-like_Pase/nucleotidase"/>
</dbReference>
<feature type="binding site" evidence="7">
    <location>
        <position position="9"/>
    </location>
    <ligand>
        <name>a divalent metal cation</name>
        <dbReference type="ChEBI" id="CHEBI:60240"/>
    </ligand>
</feature>
<evidence type="ECO:0000259" key="8">
    <source>
        <dbReference type="Pfam" id="PF01975"/>
    </source>
</evidence>
<organism evidence="9 10">
    <name type="scientific">Phototrophicus methaneseepsis</name>
    <dbReference type="NCBI Taxonomy" id="2710758"/>
    <lineage>
        <taxon>Bacteria</taxon>
        <taxon>Bacillati</taxon>
        <taxon>Chloroflexota</taxon>
        <taxon>Candidatus Thermofontia</taxon>
        <taxon>Phototrophicales</taxon>
        <taxon>Phototrophicaceae</taxon>
        <taxon>Phototrophicus</taxon>
    </lineage>
</organism>
<dbReference type="GO" id="GO:0005737">
    <property type="term" value="C:cytoplasm"/>
    <property type="evidence" value="ECO:0007669"/>
    <property type="project" value="UniProtKB-SubCell"/>
</dbReference>
<proteinExistence type="inferred from homology"/>
<feature type="binding site" evidence="7">
    <location>
        <position position="96"/>
    </location>
    <ligand>
        <name>a divalent metal cation</name>
        <dbReference type="ChEBI" id="CHEBI:60240"/>
    </ligand>
</feature>
<comment type="cofactor">
    <cofactor evidence="7">
        <name>a divalent metal cation</name>
        <dbReference type="ChEBI" id="CHEBI:60240"/>
    </cofactor>
    <text evidence="7">Binds 1 divalent metal cation per subunit.</text>
</comment>
<dbReference type="Gene3D" id="3.40.1210.10">
    <property type="entry name" value="Survival protein SurE-like phosphatase/nucleotidase"/>
    <property type="match status" value="1"/>
</dbReference>
<sequence length="249" mass="26463">MSRILVTNDDGVDAPGILALARAMRQFGEVEVAAPAFNQSGSGHKKTLNVDISISEKMLDDDIPALVVNSSPADCIAIASKGLRNWPPRVVVSGINRGENLSQDVTYSGTVTAALESTINGVPAIAVSLGNGAATDVSEYEEAARIAAIIVQQVIDRGLPPLTILNVNVPPGEIKGLRLTRQGLRIYHDEIEQDGDVVRMVGSPPTGNLEELGSDLRALANGYVSITPIHLDMTAHHFMADLANWNIEI</sequence>
<dbReference type="Proteomes" id="UP000594468">
    <property type="component" value="Chromosome"/>
</dbReference>